<feature type="transmembrane region" description="Helical" evidence="7">
    <location>
        <begin position="17"/>
        <end position="37"/>
    </location>
</feature>
<comment type="subcellular location">
    <subcellularLocation>
        <location evidence="1">Endomembrane system</location>
        <topology evidence="1">Multi-pass membrane protein</topology>
    </subcellularLocation>
</comment>
<keyword evidence="4 7" id="KW-0812">Transmembrane</keyword>
<dbReference type="GO" id="GO:0012505">
    <property type="term" value="C:endomembrane system"/>
    <property type="evidence" value="ECO:0007669"/>
    <property type="project" value="UniProtKB-SubCell"/>
</dbReference>
<feature type="transmembrane region" description="Helical" evidence="7">
    <location>
        <begin position="342"/>
        <end position="361"/>
    </location>
</feature>
<evidence type="ECO:0000313" key="8">
    <source>
        <dbReference type="EMBL" id="SFV51724.1"/>
    </source>
</evidence>
<name>A0A1W1BDV4_9ZZZZ</name>
<organism evidence="8">
    <name type="scientific">hydrothermal vent metagenome</name>
    <dbReference type="NCBI Taxonomy" id="652676"/>
    <lineage>
        <taxon>unclassified sequences</taxon>
        <taxon>metagenomes</taxon>
        <taxon>ecological metagenomes</taxon>
    </lineage>
</organism>
<sequence length="427" mass="46008">MEFFKLKEHGTDAKTEVIAGISTFLAMLYIIPVNAAIMSEAGMPYGALVTATAVMTIVATLMNAFWSNTPVAMSVGMGLNAFFTFGLVKGMGMTWQTALGVEVLSSVLYVVVTLTPLRRWLIETMPLDFKRAVSAGIGAFISFIGLEQLHIIVKSDATLVTLGNLKETPVLMGILSLALALFLLLRKVRGAFIISIAFTTIAAWILGVSELPKHFVSMPASMTPLLFQMDIVEVLKYSMIPVLLTFLITDIFDTLGTLTGLGLRAGLFEGKRSVALEKSIEADAAGTFLSGFAGMTSTTPFIESAAGVEAGGRTGLTALVTALLFILPLFALPFFKAIPSFAIYPVLILVGTMMFSELRSINYDDPAMQYSTFFTVLGMPITYSITDGLMLGAVIYVMVKMMQGEIIKVSKGMMVLAAIAVLLFFFL</sequence>
<dbReference type="PANTHER" id="PTHR43337">
    <property type="entry name" value="XANTHINE/URACIL PERMEASE C887.17-RELATED"/>
    <property type="match status" value="1"/>
</dbReference>
<feature type="transmembrane region" description="Helical" evidence="7">
    <location>
        <begin position="132"/>
        <end position="153"/>
    </location>
</feature>
<proteinExistence type="inferred from homology"/>
<feature type="transmembrane region" description="Helical" evidence="7">
    <location>
        <begin position="43"/>
        <end position="64"/>
    </location>
</feature>
<dbReference type="Pfam" id="PF00860">
    <property type="entry name" value="Xan_ur_permease"/>
    <property type="match status" value="1"/>
</dbReference>
<dbReference type="InterPro" id="IPR045018">
    <property type="entry name" value="Azg-like"/>
</dbReference>
<feature type="transmembrane region" description="Helical" evidence="7">
    <location>
        <begin position="192"/>
        <end position="209"/>
    </location>
</feature>
<feature type="transmembrane region" description="Helical" evidence="7">
    <location>
        <begin position="409"/>
        <end position="426"/>
    </location>
</feature>
<dbReference type="PANTHER" id="PTHR43337:SF1">
    <property type="entry name" value="XANTHINE_URACIL PERMEASE C887.17-RELATED"/>
    <property type="match status" value="1"/>
</dbReference>
<dbReference type="InterPro" id="IPR006043">
    <property type="entry name" value="NCS2"/>
</dbReference>
<feature type="transmembrane region" description="Helical" evidence="7">
    <location>
        <begin position="168"/>
        <end position="185"/>
    </location>
</feature>
<dbReference type="AlphaFoldDB" id="A0A1W1BDV4"/>
<keyword evidence="5 7" id="KW-1133">Transmembrane helix</keyword>
<protein>
    <submittedName>
        <fullName evidence="8">Guanine-hypoxanthine permease</fullName>
    </submittedName>
</protein>
<keyword evidence="6 7" id="KW-0472">Membrane</keyword>
<evidence type="ECO:0000256" key="1">
    <source>
        <dbReference type="ARBA" id="ARBA00004127"/>
    </source>
</evidence>
<feature type="transmembrane region" description="Helical" evidence="7">
    <location>
        <begin position="373"/>
        <end position="397"/>
    </location>
</feature>
<evidence type="ECO:0000256" key="3">
    <source>
        <dbReference type="ARBA" id="ARBA00022448"/>
    </source>
</evidence>
<evidence type="ECO:0000256" key="2">
    <source>
        <dbReference type="ARBA" id="ARBA00005697"/>
    </source>
</evidence>
<evidence type="ECO:0000256" key="6">
    <source>
        <dbReference type="ARBA" id="ARBA00023136"/>
    </source>
</evidence>
<evidence type="ECO:0000256" key="7">
    <source>
        <dbReference type="SAM" id="Phobius"/>
    </source>
</evidence>
<comment type="similarity">
    <text evidence="2">Belongs to the nucleobase:cation symporter-2 (NCS2) (TC 2.A.40) family. Azg-like subfamily.</text>
</comment>
<evidence type="ECO:0000256" key="4">
    <source>
        <dbReference type="ARBA" id="ARBA00022692"/>
    </source>
</evidence>
<feature type="transmembrane region" description="Helical" evidence="7">
    <location>
        <begin position="314"/>
        <end position="335"/>
    </location>
</feature>
<keyword evidence="3" id="KW-0813">Transport</keyword>
<dbReference type="GO" id="GO:0005886">
    <property type="term" value="C:plasma membrane"/>
    <property type="evidence" value="ECO:0007669"/>
    <property type="project" value="TreeGrafter"/>
</dbReference>
<feature type="transmembrane region" description="Helical" evidence="7">
    <location>
        <begin position="284"/>
        <end position="302"/>
    </location>
</feature>
<dbReference type="EMBL" id="FPHH01000014">
    <property type="protein sequence ID" value="SFV51724.1"/>
    <property type="molecule type" value="Genomic_DNA"/>
</dbReference>
<feature type="transmembrane region" description="Helical" evidence="7">
    <location>
        <begin position="94"/>
        <end position="112"/>
    </location>
</feature>
<accession>A0A1W1BDV4</accession>
<feature type="transmembrane region" description="Helical" evidence="7">
    <location>
        <begin position="239"/>
        <end position="263"/>
    </location>
</feature>
<evidence type="ECO:0000256" key="5">
    <source>
        <dbReference type="ARBA" id="ARBA00022989"/>
    </source>
</evidence>
<dbReference type="GO" id="GO:0005345">
    <property type="term" value="F:purine nucleobase transmembrane transporter activity"/>
    <property type="evidence" value="ECO:0007669"/>
    <property type="project" value="TreeGrafter"/>
</dbReference>
<gene>
    <name evidence="8" type="ORF">MNB_SM-5-402</name>
</gene>
<reference evidence="8" key="1">
    <citation type="submission" date="2016-10" db="EMBL/GenBank/DDBJ databases">
        <authorList>
            <person name="de Groot N.N."/>
        </authorList>
    </citation>
    <scope>NUCLEOTIDE SEQUENCE</scope>
</reference>